<comment type="caution">
    <text evidence="2">The sequence shown here is derived from an EMBL/GenBank/DDBJ whole genome shotgun (WGS) entry which is preliminary data.</text>
</comment>
<reference evidence="2" key="1">
    <citation type="submission" date="2023-11" db="EMBL/GenBank/DDBJ databases">
        <authorList>
            <person name="De Vega J J."/>
            <person name="De Vega J J."/>
        </authorList>
    </citation>
    <scope>NUCLEOTIDE SEQUENCE</scope>
</reference>
<dbReference type="Proteomes" id="UP001295794">
    <property type="component" value="Unassembled WGS sequence"/>
</dbReference>
<dbReference type="EMBL" id="CAVNYO010000444">
    <property type="protein sequence ID" value="CAK5281354.1"/>
    <property type="molecule type" value="Genomic_DNA"/>
</dbReference>
<evidence type="ECO:0000313" key="2">
    <source>
        <dbReference type="EMBL" id="CAK5281354.1"/>
    </source>
</evidence>
<proteinExistence type="predicted"/>
<evidence type="ECO:0000256" key="1">
    <source>
        <dbReference type="SAM" id="MobiDB-lite"/>
    </source>
</evidence>
<feature type="non-terminal residue" evidence="2">
    <location>
        <position position="79"/>
    </location>
</feature>
<feature type="region of interest" description="Disordered" evidence="1">
    <location>
        <begin position="1"/>
        <end position="24"/>
    </location>
</feature>
<dbReference type="AlphaFoldDB" id="A0AAD2HS10"/>
<keyword evidence="3" id="KW-1185">Reference proteome</keyword>
<protein>
    <submittedName>
        <fullName evidence="2">Uncharacterized protein</fullName>
    </submittedName>
</protein>
<organism evidence="2 3">
    <name type="scientific">Mycena citricolor</name>
    <dbReference type="NCBI Taxonomy" id="2018698"/>
    <lineage>
        <taxon>Eukaryota</taxon>
        <taxon>Fungi</taxon>
        <taxon>Dikarya</taxon>
        <taxon>Basidiomycota</taxon>
        <taxon>Agaricomycotina</taxon>
        <taxon>Agaricomycetes</taxon>
        <taxon>Agaricomycetidae</taxon>
        <taxon>Agaricales</taxon>
        <taxon>Marasmiineae</taxon>
        <taxon>Mycenaceae</taxon>
        <taxon>Mycena</taxon>
    </lineage>
</organism>
<accession>A0AAD2HS10</accession>
<gene>
    <name evidence="2" type="ORF">MYCIT1_LOCUS32408</name>
</gene>
<evidence type="ECO:0000313" key="3">
    <source>
        <dbReference type="Proteomes" id="UP001295794"/>
    </source>
</evidence>
<sequence>MSTTALGSQGPDHDHSETPSAAATPAIGQFKLVVPAGVVLTYPPTPNPISSDAEVQIAFTANLPKNSVPLVLLQGEVGV</sequence>
<name>A0AAD2HS10_9AGAR</name>